<organism evidence="9 10">
    <name type="scientific">Volvox reticuliferus</name>
    <dbReference type="NCBI Taxonomy" id="1737510"/>
    <lineage>
        <taxon>Eukaryota</taxon>
        <taxon>Viridiplantae</taxon>
        <taxon>Chlorophyta</taxon>
        <taxon>core chlorophytes</taxon>
        <taxon>Chlorophyceae</taxon>
        <taxon>CS clade</taxon>
        <taxon>Chlamydomonadales</taxon>
        <taxon>Volvocaceae</taxon>
        <taxon>Volvox</taxon>
    </lineage>
</organism>
<evidence type="ECO:0000256" key="1">
    <source>
        <dbReference type="ARBA" id="ARBA00022679"/>
    </source>
</evidence>
<dbReference type="Pfam" id="PF25390">
    <property type="entry name" value="WD40_RLD"/>
    <property type="match status" value="1"/>
</dbReference>
<feature type="region of interest" description="Disordered" evidence="6">
    <location>
        <begin position="1373"/>
        <end position="1411"/>
    </location>
</feature>
<feature type="repeat" description="RCC1" evidence="5">
    <location>
        <begin position="652"/>
        <end position="703"/>
    </location>
</feature>
<dbReference type="InterPro" id="IPR000408">
    <property type="entry name" value="Reg_chr_condens"/>
</dbReference>
<evidence type="ECO:0000256" key="5">
    <source>
        <dbReference type="PROSITE-ProRule" id="PRU00235"/>
    </source>
</evidence>
<gene>
    <name evidence="9" type="ORF">Vretifemale_18615</name>
</gene>
<dbReference type="Gene3D" id="3.30.2410.10">
    <property type="entry name" value="Hect, E3 ligase catalytic domain"/>
    <property type="match status" value="1"/>
</dbReference>
<dbReference type="Gene3D" id="3.90.1750.10">
    <property type="entry name" value="Hect, E3 ligase catalytic domains"/>
    <property type="match status" value="1"/>
</dbReference>
<dbReference type="Pfam" id="PF00632">
    <property type="entry name" value="HECT"/>
    <property type="match status" value="1"/>
</dbReference>
<feature type="compositionally biased region" description="Polar residues" evidence="6">
    <location>
        <begin position="115"/>
        <end position="129"/>
    </location>
</feature>
<dbReference type="OrthoDB" id="8068875at2759"/>
<evidence type="ECO:0000259" key="7">
    <source>
        <dbReference type="PROSITE" id="PS50030"/>
    </source>
</evidence>
<dbReference type="SUPFAM" id="SSF56204">
    <property type="entry name" value="Hect, E3 ligase catalytic domain"/>
    <property type="match status" value="1"/>
</dbReference>
<reference evidence="9" key="1">
    <citation type="journal article" date="2021" name="Proc. Natl. Acad. Sci. U.S.A.">
        <title>Three genomes in the algal genus Volvox reveal the fate of a haploid sex-determining region after a transition to homothallism.</title>
        <authorList>
            <person name="Yamamoto K."/>
            <person name="Hamaji T."/>
            <person name="Kawai-Toyooka H."/>
            <person name="Matsuzaki R."/>
            <person name="Takahashi F."/>
            <person name="Nishimura Y."/>
            <person name="Kawachi M."/>
            <person name="Noguchi H."/>
            <person name="Minakuchi Y."/>
            <person name="Umen J.G."/>
            <person name="Toyoda A."/>
            <person name="Nozaki H."/>
        </authorList>
    </citation>
    <scope>NUCLEOTIDE SEQUENCE</scope>
    <source>
        <strain evidence="9">NIES-3786</strain>
    </source>
</reference>
<keyword evidence="10" id="KW-1185">Reference proteome</keyword>
<dbReference type="InterPro" id="IPR058923">
    <property type="entry name" value="RCC1-like_dom"/>
</dbReference>
<dbReference type="EMBL" id="BNCP01000061">
    <property type="protein sequence ID" value="GIL90910.1"/>
    <property type="molecule type" value="Genomic_DNA"/>
</dbReference>
<dbReference type="SUPFAM" id="SSF50985">
    <property type="entry name" value="RCC1/BLIP-II"/>
    <property type="match status" value="2"/>
</dbReference>
<feature type="compositionally biased region" description="Low complexity" evidence="6">
    <location>
        <begin position="1320"/>
        <end position="1349"/>
    </location>
</feature>
<keyword evidence="1" id="KW-0808">Transferase</keyword>
<sequence>MAAPQGGAAKTPYLSGTKPGQPGLHDAYASLPSFPGRVRTARQENFRDDMKSGDSPQYVVSPRLPLLMTRMQVNLYVWGNASKFASDVITATVAAPPAQANAAHGRPASIAASDPRQTPDSGTTENESLSPAVGFPASVCGAPTGRFTMISLGDSHAAAITVRGELLTWGCNTRGQCGHHHADSQGERPTGHNCESSSMRGLPPQPVRFPMTATGQTRWQLLQVRAVACGAKHTLAITSAGIFAWGCNAFGQCGLGINTPDKILQPTAIPDFRRVSVCQLAAGWAHSLALTASAQLLSWGDGASGQLGHGDRQPRHAPTAIEALWALPVVLIAAGNRHSAAVTTSGHAFLWGCNSFGQLGLLPEPGQEAQGARGPLSPPPLPRMIKSPTSETCLSADALRLKAKPEQDVETSTREIAGGCSEPSGGSKLFGSAEKGPRRAHGDVGQRRICHFAAEAAQRQTGHPYTQHDRAHVRREVGERYPSGSSGTPAGPLQPDASRHNAAHTPGTLRRAALRGAAGQVHAQWLLAMIEMGIPQTHARIALEETGNAGVEVATEWLFAADRSTILDEPSVSEPASSSPRSVTTTSHPRRAASAAATTTTATTVICPAEATAATNSHAGCDRARGSLTSNERCGGGTGDTAASDADCGAGGRFFNAGGSGSGGSQGRGWWDDLVVPEPRRVPLKDVRYLAAGARHTVAVTDSGVFVWGDGASGALGLGDCEGRELPCRLDAFMPVAPASPQSAHPDASSAAVAVASQSYTPSRLGGGSNGGDGGAAGGGGSSFAAGSSVSSNFTKAVVIQKVACGEEHTLFLAQDGSVFWCGTMPYESTELREVGSIGGTNATSSAGNFNIHQSGQSAHPEAGDLARTSSLGGGVVGGRPCASGRVAFSAVPRRLDLGLQQGTHSGDRALQPTAPGAIAGPVVYDIVAMGASSAFLMCSPWELPQVPNPPCGTQPLNTLRAAIKSAAVARKRGGAGDLSRLSASLKDVAAGVRAILSSPASINVAFGRRKGMGLDGQLLEDVLGSVRGIFVGRSYDAIESKSGVGESLMRRVVELHRCNVLAAVRDAVTALVDDLEAHVGLLGTPERAQVLLAALQHPLLSDPQCARQLLPKLVATAMGAAPVVRTWLVQWWAEYPGPLLEFRVVAPLQAYLTRELGATKRLTTPLMNVIKVLARVAEAASRSDSLPPEVFYNTLVSEKLDVQDHYSAWRQAQELSTGPDTSKEAPFSFCSYPFLLNARAKSQLLHLEARFQMEQSVAHARMEVQLYGRCAAADRRAAEGQVLVKSAVAGACSSSSKGTGRCYNSSGRDASSCDACTRSGDSSNRSSSNSSGGSCGISTRRGSGSSCIGSGSSIVRESLRSFLSLLRHRISRSNSSGSRDRGGGSSPDDTECQDQHGKGRSLELPRPSECPMPGVHSDVCIVRVRRTHLVEDALWELSRQARGDLLKPLRVHFIGEEGIDAGGVKKEFFALLMERLLSPDYGMMSYDEASRTYWFNPASLEPSDSYFLLGLVLGLAVYNRVLMAFPAPLLLYQKLRGDRELGLRDLEAWQPDLARGMRVLLEYDGPEPMSEVFGLTFSVVVDRFGHFETVPLKPGGDQIPVTEYNRAEYVSLLAAWHMGGNVAFQFEAFAAGFRVMCRGPAMSLFNAQELERLVCGNPRLDFGALRDAARYEGGYTRDSPAVSWLWDIVLHELSPEDQRAFLKFFTGSDRSPLGGLGSLRPIIQRDGPDSHKLPTAHTCFNTLLLPEYGNREKLAGLLQLAINNSEGFGLQ</sequence>
<dbReference type="Gene3D" id="2.130.10.30">
    <property type="entry name" value="Regulator of chromosome condensation 1/beta-lactamase-inhibitor protein II"/>
    <property type="match status" value="2"/>
</dbReference>
<evidence type="ECO:0000256" key="6">
    <source>
        <dbReference type="SAM" id="MobiDB-lite"/>
    </source>
</evidence>
<accession>A0A8J4CVZ8</accession>
<dbReference type="InterPro" id="IPR015940">
    <property type="entry name" value="UBA"/>
</dbReference>
<protein>
    <recommendedName>
        <fullName evidence="11">HECT domain-containing protein</fullName>
    </recommendedName>
</protein>
<dbReference type="PROSITE" id="PS00626">
    <property type="entry name" value="RCC1_2"/>
    <property type="match status" value="3"/>
</dbReference>
<dbReference type="PANTHER" id="PTHR45622">
    <property type="entry name" value="UBIQUITIN-PROTEIN LIGASE E3A-RELATED"/>
    <property type="match status" value="1"/>
</dbReference>
<dbReference type="InterPro" id="IPR000569">
    <property type="entry name" value="HECT_dom"/>
</dbReference>
<dbReference type="PRINTS" id="PR00633">
    <property type="entry name" value="RCCNDNSATION"/>
</dbReference>
<feature type="domain" description="HECT" evidence="8">
    <location>
        <begin position="1442"/>
        <end position="1772"/>
    </location>
</feature>
<dbReference type="InterPro" id="IPR035983">
    <property type="entry name" value="Hect_E3_ubiquitin_ligase"/>
</dbReference>
<feature type="repeat" description="RCC1" evidence="5">
    <location>
        <begin position="240"/>
        <end position="293"/>
    </location>
</feature>
<dbReference type="PROSITE" id="PS50030">
    <property type="entry name" value="UBA"/>
    <property type="match status" value="1"/>
</dbReference>
<feature type="region of interest" description="Disordered" evidence="6">
    <location>
        <begin position="402"/>
        <end position="441"/>
    </location>
</feature>
<dbReference type="PANTHER" id="PTHR45622:SF60">
    <property type="entry name" value="UBIQUITIN-PROTEIN LIGASE E3A"/>
    <property type="match status" value="1"/>
</dbReference>
<dbReference type="GO" id="GO:0061630">
    <property type="term" value="F:ubiquitin protein ligase activity"/>
    <property type="evidence" value="ECO:0007669"/>
    <property type="project" value="TreeGrafter"/>
</dbReference>
<dbReference type="InterPro" id="IPR009060">
    <property type="entry name" value="UBA-like_sf"/>
</dbReference>
<evidence type="ECO:0000313" key="9">
    <source>
        <dbReference type="EMBL" id="GIL90910.1"/>
    </source>
</evidence>
<dbReference type="CDD" id="cd00078">
    <property type="entry name" value="HECTc"/>
    <property type="match status" value="1"/>
</dbReference>
<feature type="compositionally biased region" description="Basic and acidic residues" evidence="6">
    <location>
        <begin position="180"/>
        <end position="190"/>
    </location>
</feature>
<evidence type="ECO:0000259" key="8">
    <source>
        <dbReference type="PROSITE" id="PS50237"/>
    </source>
</evidence>
<feature type="region of interest" description="Disordered" evidence="6">
    <location>
        <begin position="178"/>
        <end position="200"/>
    </location>
</feature>
<feature type="compositionally biased region" description="Polar residues" evidence="6">
    <location>
        <begin position="1293"/>
        <end position="1310"/>
    </location>
</feature>
<evidence type="ECO:0008006" key="11">
    <source>
        <dbReference type="Google" id="ProtNLM"/>
    </source>
</evidence>
<feature type="domain" description="UBA" evidence="7">
    <location>
        <begin position="520"/>
        <end position="561"/>
    </location>
</feature>
<name>A0A8J4CVZ8_9CHLO</name>
<evidence type="ECO:0000256" key="2">
    <source>
        <dbReference type="ARBA" id="ARBA00022737"/>
    </source>
</evidence>
<feature type="active site" description="Glycyl thioester intermediate" evidence="4">
    <location>
        <position position="1740"/>
    </location>
</feature>
<dbReference type="FunFam" id="3.30.2410.10:FF:000003">
    <property type="entry name" value="probable E3 ubiquitin-protein ligase HERC4 isoform X1"/>
    <property type="match status" value="1"/>
</dbReference>
<comment type="caution">
    <text evidence="9">The sequence shown here is derived from an EMBL/GenBank/DDBJ whole genome shotgun (WGS) entry which is preliminary data.</text>
</comment>
<feature type="repeat" description="RCC1" evidence="5">
    <location>
        <begin position="294"/>
        <end position="345"/>
    </location>
</feature>
<feature type="region of interest" description="Disordered" evidence="6">
    <location>
        <begin position="1293"/>
        <end position="1312"/>
    </location>
</feature>
<feature type="compositionally biased region" description="Basic and acidic residues" evidence="6">
    <location>
        <begin position="402"/>
        <end position="413"/>
    </location>
</feature>
<dbReference type="InterPro" id="IPR051709">
    <property type="entry name" value="Ub-ligase/GTPase-reg"/>
</dbReference>
<dbReference type="SUPFAM" id="SSF46934">
    <property type="entry name" value="UBA-like"/>
    <property type="match status" value="1"/>
</dbReference>
<proteinExistence type="predicted"/>
<dbReference type="PROSITE" id="PS50237">
    <property type="entry name" value="HECT"/>
    <property type="match status" value="1"/>
</dbReference>
<feature type="region of interest" description="Disordered" evidence="6">
    <location>
        <begin position="568"/>
        <end position="601"/>
    </location>
</feature>
<feature type="region of interest" description="Disordered" evidence="6">
    <location>
        <begin position="1318"/>
        <end position="1349"/>
    </location>
</feature>
<dbReference type="Gene3D" id="3.30.2160.10">
    <property type="entry name" value="Hect, E3 ligase catalytic domain"/>
    <property type="match status" value="1"/>
</dbReference>
<feature type="region of interest" description="Disordered" evidence="6">
    <location>
        <begin position="1"/>
        <end position="34"/>
    </location>
</feature>
<feature type="repeat" description="RCC1" evidence="5">
    <location>
        <begin position="164"/>
        <end position="240"/>
    </location>
</feature>
<evidence type="ECO:0000256" key="4">
    <source>
        <dbReference type="PROSITE-ProRule" id="PRU00104"/>
    </source>
</evidence>
<evidence type="ECO:0000256" key="3">
    <source>
        <dbReference type="ARBA" id="ARBA00022786"/>
    </source>
</evidence>
<keyword evidence="2" id="KW-0677">Repeat</keyword>
<dbReference type="PROSITE" id="PS50012">
    <property type="entry name" value="RCC1_3"/>
    <property type="match status" value="4"/>
</dbReference>
<feature type="compositionally biased region" description="Low complexity" evidence="6">
    <location>
        <begin position="569"/>
        <end position="601"/>
    </location>
</feature>
<dbReference type="Gene3D" id="1.10.8.10">
    <property type="entry name" value="DNA helicase RuvA subunit, C-terminal domain"/>
    <property type="match status" value="1"/>
</dbReference>
<dbReference type="InterPro" id="IPR009091">
    <property type="entry name" value="RCC1/BLIP-II"/>
</dbReference>
<dbReference type="Pfam" id="PF22562">
    <property type="entry name" value="UBA_7"/>
    <property type="match status" value="1"/>
</dbReference>
<feature type="region of interest" description="Disordered" evidence="6">
    <location>
        <begin position="100"/>
        <end position="133"/>
    </location>
</feature>
<feature type="compositionally biased region" description="Basic and acidic residues" evidence="6">
    <location>
        <begin position="1394"/>
        <end position="1404"/>
    </location>
</feature>
<evidence type="ECO:0000313" key="10">
    <source>
        <dbReference type="Proteomes" id="UP000747110"/>
    </source>
</evidence>
<feature type="region of interest" description="Disordered" evidence="6">
    <location>
        <begin position="478"/>
        <end position="505"/>
    </location>
</feature>
<keyword evidence="3 4" id="KW-0833">Ubl conjugation pathway</keyword>
<dbReference type="Proteomes" id="UP000747110">
    <property type="component" value="Unassembled WGS sequence"/>
</dbReference>
<dbReference type="SMART" id="SM00119">
    <property type="entry name" value="HECTc"/>
    <property type="match status" value="1"/>
</dbReference>